<comment type="caution">
    <text evidence="1">The sequence shown here is derived from an EMBL/GenBank/DDBJ whole genome shotgun (WGS) entry which is preliminary data.</text>
</comment>
<organism evidence="1 2">
    <name type="scientific">Basidiobolus ranarum</name>
    <dbReference type="NCBI Taxonomy" id="34480"/>
    <lineage>
        <taxon>Eukaryota</taxon>
        <taxon>Fungi</taxon>
        <taxon>Fungi incertae sedis</taxon>
        <taxon>Zoopagomycota</taxon>
        <taxon>Entomophthoromycotina</taxon>
        <taxon>Basidiobolomycetes</taxon>
        <taxon>Basidiobolales</taxon>
        <taxon>Basidiobolaceae</taxon>
        <taxon>Basidiobolus</taxon>
    </lineage>
</organism>
<gene>
    <name evidence="1" type="ORF">K7432_016121</name>
</gene>
<sequence>MMRRRIRIEKVTKDMELVESPKVPELKEILVPIFTEPTPCTEP</sequence>
<keyword evidence="2" id="KW-1185">Reference proteome</keyword>
<reference evidence="1 2" key="1">
    <citation type="submission" date="2023-04" db="EMBL/GenBank/DDBJ databases">
        <title>Genome of Basidiobolus ranarum AG-B5.</title>
        <authorList>
            <person name="Stajich J.E."/>
            <person name="Carter-House D."/>
            <person name="Gryganskyi A."/>
        </authorList>
    </citation>
    <scope>NUCLEOTIDE SEQUENCE [LARGE SCALE GENOMIC DNA]</scope>
    <source>
        <strain evidence="1 2">AG-B5</strain>
    </source>
</reference>
<dbReference type="EMBL" id="JASJQH010002483">
    <property type="protein sequence ID" value="KAK9760153.1"/>
    <property type="molecule type" value="Genomic_DNA"/>
</dbReference>
<protein>
    <submittedName>
        <fullName evidence="1">Uncharacterized protein</fullName>
    </submittedName>
</protein>
<accession>A0ABR2WF74</accession>
<evidence type="ECO:0000313" key="1">
    <source>
        <dbReference type="EMBL" id="KAK9760153.1"/>
    </source>
</evidence>
<dbReference type="Proteomes" id="UP001479436">
    <property type="component" value="Unassembled WGS sequence"/>
</dbReference>
<name>A0ABR2WF74_9FUNG</name>
<proteinExistence type="predicted"/>
<evidence type="ECO:0000313" key="2">
    <source>
        <dbReference type="Proteomes" id="UP001479436"/>
    </source>
</evidence>